<reference evidence="3" key="1">
    <citation type="journal article" date="2013" name="Nat. Genet.">
        <title>The duck genome and transcriptome provide insight into an avian influenza virus reservoir species.</title>
        <authorList>
            <person name="Huang Y."/>
            <person name="Li Y."/>
            <person name="Burt D.W."/>
            <person name="Chen H."/>
            <person name="Zhang Y."/>
            <person name="Qian W."/>
            <person name="Kim H."/>
            <person name="Gan S."/>
            <person name="Zhao Y."/>
            <person name="Li J."/>
            <person name="Yi K."/>
            <person name="Feng H."/>
            <person name="Zhu P."/>
            <person name="Li B."/>
            <person name="Liu Q."/>
            <person name="Fairley S."/>
            <person name="Magor K.E."/>
            <person name="Du Z."/>
            <person name="Hu X."/>
            <person name="Goodman L."/>
            <person name="Tafer H."/>
            <person name="Vignal A."/>
            <person name="Lee T."/>
            <person name="Kim K.W."/>
            <person name="Sheng Z."/>
            <person name="An Y."/>
            <person name="Searle S."/>
            <person name="Herrero J."/>
            <person name="Groenen M.A."/>
            <person name="Crooijmans R.P."/>
            <person name="Faraut T."/>
            <person name="Cai Q."/>
            <person name="Webster R.G."/>
            <person name="Aldridge J.R."/>
            <person name="Warren W.C."/>
            <person name="Bartschat S."/>
            <person name="Kehr S."/>
            <person name="Marz M."/>
            <person name="Stadler P.F."/>
            <person name="Smith J."/>
            <person name="Kraus R.H."/>
            <person name="Zhao Y."/>
            <person name="Ren L."/>
            <person name="Fei J."/>
            <person name="Morisson M."/>
            <person name="Kaiser P."/>
            <person name="Griffin D.K."/>
            <person name="Rao M."/>
            <person name="Pitel F."/>
            <person name="Wang J."/>
            <person name="Li N."/>
        </authorList>
    </citation>
    <scope>NUCLEOTIDE SEQUENCE [LARGE SCALE GENOMIC DNA]</scope>
</reference>
<name>R0LH20_ANAPL</name>
<proteinExistence type="predicted"/>
<dbReference type="EMBL" id="KB743153">
    <property type="protein sequence ID" value="EOB00860.1"/>
    <property type="molecule type" value="Genomic_DNA"/>
</dbReference>
<evidence type="ECO:0000313" key="2">
    <source>
        <dbReference type="EMBL" id="EOB00860.1"/>
    </source>
</evidence>
<keyword evidence="3" id="KW-1185">Reference proteome</keyword>
<accession>R0LH20</accession>
<dbReference type="Proteomes" id="UP000296049">
    <property type="component" value="Unassembled WGS sequence"/>
</dbReference>
<evidence type="ECO:0000313" key="3">
    <source>
        <dbReference type="Proteomes" id="UP000296049"/>
    </source>
</evidence>
<evidence type="ECO:0000256" key="1">
    <source>
        <dbReference type="SAM" id="MobiDB-lite"/>
    </source>
</evidence>
<sequence>MWKGHDIAQKMQECDTGSIKMLSTRLWAKCRFELKINEKIAYGEGNAGGEAAVEGEDEWGAIVQALPSDKSWSELIHQKAARKAVQLARGAGPAAEPSKTSTAAGAGIRDTGEVAPEDPQHPGDIPQQKENWQLSGHAALPHTTICTNPTRPLKVAAISVFLEKLSYSGLTSVRSYQPQLPPHPVAQARQPKQPFDHSSLHMYNVTLAARMS</sequence>
<organism evidence="2 3">
    <name type="scientific">Anas platyrhynchos</name>
    <name type="common">Mallard</name>
    <name type="synonym">Anas boschas</name>
    <dbReference type="NCBI Taxonomy" id="8839"/>
    <lineage>
        <taxon>Eukaryota</taxon>
        <taxon>Metazoa</taxon>
        <taxon>Chordata</taxon>
        <taxon>Craniata</taxon>
        <taxon>Vertebrata</taxon>
        <taxon>Euteleostomi</taxon>
        <taxon>Archelosauria</taxon>
        <taxon>Archosauria</taxon>
        <taxon>Dinosauria</taxon>
        <taxon>Saurischia</taxon>
        <taxon>Theropoda</taxon>
        <taxon>Coelurosauria</taxon>
        <taxon>Aves</taxon>
        <taxon>Neognathae</taxon>
        <taxon>Galloanserae</taxon>
        <taxon>Anseriformes</taxon>
        <taxon>Anatidae</taxon>
        <taxon>Anatinae</taxon>
        <taxon>Anas</taxon>
    </lineage>
</organism>
<dbReference type="AlphaFoldDB" id="R0LH20"/>
<gene>
    <name evidence="2" type="ORF">Anapl_05257</name>
</gene>
<protein>
    <submittedName>
        <fullName evidence="2">Uncharacterized protein</fullName>
    </submittedName>
</protein>
<feature type="region of interest" description="Disordered" evidence="1">
    <location>
        <begin position="89"/>
        <end position="127"/>
    </location>
</feature>